<comment type="subcellular location">
    <subcellularLocation>
        <location evidence="1">Cell membrane</location>
        <topology evidence="1">Multi-pass membrane protein</topology>
    </subcellularLocation>
</comment>
<evidence type="ECO:0000256" key="7">
    <source>
        <dbReference type="SAM" id="Phobius"/>
    </source>
</evidence>
<evidence type="ECO:0000256" key="2">
    <source>
        <dbReference type="ARBA" id="ARBA00022448"/>
    </source>
</evidence>
<dbReference type="GO" id="GO:0022857">
    <property type="term" value="F:transmembrane transporter activity"/>
    <property type="evidence" value="ECO:0007669"/>
    <property type="project" value="InterPro"/>
</dbReference>
<evidence type="ECO:0000256" key="1">
    <source>
        <dbReference type="ARBA" id="ARBA00004651"/>
    </source>
</evidence>
<sequence length="505" mass="55388">MSNNKGKLTLIALILMIFTSVFGFNNIPRAFFLMGYSAIPWYIFGAICFFIPYAFMMAEFGAAFKEEKGGIYVWMQKSIGRKFAFIGTFMWFASYIVWMVSVSSSIWVPLSNLIFGTDKTSTWSLFGLTSSQTLGILGAIFVILITFLSSKGLNSISKVASIGGIFVTSANVLLIVGSLIVFFANGFKAAQPLKLSEFVHSPNPAYGTVLAVLGFLVFAIFAYGGLEAVGGLVDQTENANKTFPKGIKISAIVIGVGYSLAILMVGLFTNWQEVLSNPDVRMANVSYVVIKNLGVKLGEVFGLSPHGIEIMGTWFARYIGLAMFLALLGAFFTLIYSPLKQLIEGTPKEIWPEKWTAINDNGMPVNAMWMQCIAVVAIIIIAVITGGKSSSFLDYLILMGNVAMTIPTMFLAIAFIYFKKNDSIDKPFIFFKSKTVATIWAIIVTCTVGFANIFTILQPAIETKDYVSTGFQLAGPIVFGLIAFFLISKYEKRYGRNKDSIDKIA</sequence>
<feature type="transmembrane region" description="Helical" evidence="7">
    <location>
        <begin position="392"/>
        <end position="418"/>
    </location>
</feature>
<feature type="transmembrane region" description="Helical" evidence="7">
    <location>
        <begin position="247"/>
        <end position="268"/>
    </location>
</feature>
<name>A0A173YJQ5_9CLOT</name>
<dbReference type="GO" id="GO:0005886">
    <property type="term" value="C:plasma membrane"/>
    <property type="evidence" value="ECO:0007669"/>
    <property type="project" value="UniProtKB-SubCell"/>
</dbReference>
<evidence type="ECO:0000313" key="8">
    <source>
        <dbReference type="EMBL" id="CUN62978.1"/>
    </source>
</evidence>
<feature type="transmembrane region" description="Helical" evidence="7">
    <location>
        <begin position="204"/>
        <end position="226"/>
    </location>
</feature>
<evidence type="ECO:0000313" key="9">
    <source>
        <dbReference type="Proteomes" id="UP000095558"/>
    </source>
</evidence>
<feature type="transmembrane region" description="Helical" evidence="7">
    <location>
        <begin position="123"/>
        <end position="147"/>
    </location>
</feature>
<keyword evidence="3" id="KW-1003">Cell membrane</keyword>
<reference evidence="8 9" key="1">
    <citation type="submission" date="2015-09" db="EMBL/GenBank/DDBJ databases">
        <authorList>
            <consortium name="Pathogen Informatics"/>
        </authorList>
    </citation>
    <scope>NUCLEOTIDE SEQUENCE [LARGE SCALE GENOMIC DNA]</scope>
    <source>
        <strain evidence="8 9">2789STDY5834855</strain>
    </source>
</reference>
<feature type="transmembrane region" description="Helical" evidence="7">
    <location>
        <begin position="83"/>
        <end position="103"/>
    </location>
</feature>
<dbReference type="PANTHER" id="PTHR42770">
    <property type="entry name" value="AMINO ACID TRANSPORTER-RELATED"/>
    <property type="match status" value="1"/>
</dbReference>
<dbReference type="Gene3D" id="1.20.1740.10">
    <property type="entry name" value="Amino acid/polyamine transporter I"/>
    <property type="match status" value="1"/>
</dbReference>
<feature type="transmembrane region" description="Helical" evidence="7">
    <location>
        <begin position="159"/>
        <end position="184"/>
    </location>
</feature>
<evidence type="ECO:0000256" key="4">
    <source>
        <dbReference type="ARBA" id="ARBA00022692"/>
    </source>
</evidence>
<keyword evidence="2" id="KW-0813">Transport</keyword>
<dbReference type="STRING" id="84024.ERS852471_00140"/>
<protein>
    <submittedName>
        <fullName evidence="8">Amino acid permease</fullName>
    </submittedName>
</protein>
<keyword evidence="6 7" id="KW-0472">Membrane</keyword>
<feature type="transmembrane region" description="Helical" evidence="7">
    <location>
        <begin position="367"/>
        <end position="386"/>
    </location>
</feature>
<dbReference type="InterPro" id="IPR002293">
    <property type="entry name" value="AA/rel_permease1"/>
</dbReference>
<evidence type="ECO:0000256" key="3">
    <source>
        <dbReference type="ARBA" id="ARBA00022475"/>
    </source>
</evidence>
<feature type="transmembrane region" description="Helical" evidence="7">
    <location>
        <begin position="39"/>
        <end position="62"/>
    </location>
</feature>
<evidence type="ECO:0000256" key="5">
    <source>
        <dbReference type="ARBA" id="ARBA00022989"/>
    </source>
</evidence>
<feature type="transmembrane region" description="Helical" evidence="7">
    <location>
        <begin position="439"/>
        <end position="457"/>
    </location>
</feature>
<proteinExistence type="predicted"/>
<dbReference type="NCBIfam" id="NF011775">
    <property type="entry name" value="PRK15238.1"/>
    <property type="match status" value="1"/>
</dbReference>
<dbReference type="OrthoDB" id="92719at2"/>
<dbReference type="Proteomes" id="UP000095558">
    <property type="component" value="Unassembled WGS sequence"/>
</dbReference>
<accession>A0A173YJQ5</accession>
<keyword evidence="4 7" id="KW-0812">Transmembrane</keyword>
<gene>
    <name evidence="8" type="primary">yjeM</name>
    <name evidence="8" type="ORF">ERS852470_00350</name>
</gene>
<keyword evidence="5 7" id="KW-1133">Transmembrane helix</keyword>
<dbReference type="Pfam" id="PF13520">
    <property type="entry name" value="AA_permease_2"/>
    <property type="match status" value="1"/>
</dbReference>
<dbReference type="PANTHER" id="PTHR42770:SF15">
    <property type="entry name" value="GLUTAMATE_GAMMA-AMINOBUTYRATE ANTIPORTER-RELATED"/>
    <property type="match status" value="1"/>
</dbReference>
<feature type="transmembrane region" description="Helical" evidence="7">
    <location>
        <begin position="315"/>
        <end position="336"/>
    </location>
</feature>
<dbReference type="PIRSF" id="PIRSF006060">
    <property type="entry name" value="AA_transporter"/>
    <property type="match status" value="1"/>
</dbReference>
<dbReference type="InterPro" id="IPR050367">
    <property type="entry name" value="APC_superfamily"/>
</dbReference>
<evidence type="ECO:0000256" key="6">
    <source>
        <dbReference type="ARBA" id="ARBA00023136"/>
    </source>
</evidence>
<dbReference type="EMBL" id="CYZV01000003">
    <property type="protein sequence ID" value="CUN62978.1"/>
    <property type="molecule type" value="Genomic_DNA"/>
</dbReference>
<feature type="transmembrane region" description="Helical" evidence="7">
    <location>
        <begin position="469"/>
        <end position="488"/>
    </location>
</feature>
<organism evidence="8 9">
    <name type="scientific">Clostridium disporicum</name>
    <dbReference type="NCBI Taxonomy" id="84024"/>
    <lineage>
        <taxon>Bacteria</taxon>
        <taxon>Bacillati</taxon>
        <taxon>Bacillota</taxon>
        <taxon>Clostridia</taxon>
        <taxon>Eubacteriales</taxon>
        <taxon>Clostridiaceae</taxon>
        <taxon>Clostridium</taxon>
    </lineage>
</organism>
<dbReference type="AlphaFoldDB" id="A0A173YJQ5"/>